<evidence type="ECO:0000256" key="1">
    <source>
        <dbReference type="SAM" id="MobiDB-lite"/>
    </source>
</evidence>
<accession>A0A0B5F622</accession>
<dbReference type="AlphaFoldDB" id="A0A0B5F622"/>
<reference evidence="2 3" key="1">
    <citation type="submission" date="2015-01" db="EMBL/GenBank/DDBJ databases">
        <title>Enhanced salinomycin production by adjusting the supply of polyketide extender units in Streptomyce albus DSM 41398.</title>
        <authorList>
            <person name="Lu C."/>
        </authorList>
    </citation>
    <scope>NUCLEOTIDE SEQUENCE [LARGE SCALE GENOMIC DNA]</scope>
    <source>
        <strain evidence="3">ATCC 21838 / DSM 41398 / FERM P-419 / JCM 4703 / NBRC 107858</strain>
    </source>
</reference>
<keyword evidence="3" id="KW-1185">Reference proteome</keyword>
<dbReference type="KEGG" id="sals:SLNWT_5950"/>
<protein>
    <submittedName>
        <fullName evidence="2">Uncharacterized protein</fullName>
    </submittedName>
</protein>
<feature type="region of interest" description="Disordered" evidence="1">
    <location>
        <begin position="21"/>
        <end position="43"/>
    </location>
</feature>
<dbReference type="Proteomes" id="UP000031523">
    <property type="component" value="Chromosome"/>
</dbReference>
<dbReference type="EMBL" id="CP010519">
    <property type="protein sequence ID" value="AJE86326.1"/>
    <property type="molecule type" value="Genomic_DNA"/>
</dbReference>
<gene>
    <name evidence="2" type="ORF">SLNWT_5950</name>
</gene>
<sequence length="43" mass="4636">MQVNTLQYGMTRRRERAAYGCERTGHAHQGAPPPGPGGSGRLL</sequence>
<name>A0A0B5F622_STRA4</name>
<organism evidence="2 3">
    <name type="scientific">Streptomyces albus (strain ATCC 21838 / DSM 41398 / FERM P-419 / JCM 4703 / NBRC 107858)</name>
    <dbReference type="NCBI Taxonomy" id="1081613"/>
    <lineage>
        <taxon>Bacteria</taxon>
        <taxon>Bacillati</taxon>
        <taxon>Actinomycetota</taxon>
        <taxon>Actinomycetes</taxon>
        <taxon>Kitasatosporales</taxon>
        <taxon>Streptomycetaceae</taxon>
        <taxon>Streptomyces</taxon>
    </lineage>
</organism>
<evidence type="ECO:0000313" key="3">
    <source>
        <dbReference type="Proteomes" id="UP000031523"/>
    </source>
</evidence>
<proteinExistence type="predicted"/>
<evidence type="ECO:0000313" key="2">
    <source>
        <dbReference type="EMBL" id="AJE86326.1"/>
    </source>
</evidence>